<evidence type="ECO:0000313" key="6">
    <source>
        <dbReference type="Proteomes" id="UP000187209"/>
    </source>
</evidence>
<accession>A0A1R2C9W0</accession>
<evidence type="ECO:0000256" key="1">
    <source>
        <dbReference type="ARBA" id="ARBA00007469"/>
    </source>
</evidence>
<comment type="similarity">
    <text evidence="1 2">Belongs to the RNase T2 family.</text>
</comment>
<dbReference type="EMBL" id="MPUH01000378">
    <property type="protein sequence ID" value="OMJ81496.1"/>
    <property type="molecule type" value="Genomic_DNA"/>
</dbReference>
<name>A0A1R2C9W0_9CILI</name>
<comment type="caution">
    <text evidence="5">The sequence shown here is derived from an EMBL/GenBank/DDBJ whole genome shotgun (WGS) entry which is preliminary data.</text>
</comment>
<sequence>MFLPLFLAVLSSAEIHFLSINWRPTHCLGIYCDDMYTQKTFINRFWQTNNDGERLDDCYGPDYEEPEFEILEMLSAYWDIHTVNRKSSWKSEWEYDGICFNPWVPEEEYFKKAIEAFVRLDIEARMDEVGIIPNLAEKYSYYDLGNAVGNTTQVECEEVNGETYLKSFNVCYDSFMNKIKCIQDIGNCSPHFYIPPISF</sequence>
<dbReference type="SUPFAM" id="SSF55895">
    <property type="entry name" value="Ribonuclease Rh-like"/>
    <property type="match status" value="1"/>
</dbReference>
<organism evidence="5 6">
    <name type="scientific">Stentor coeruleus</name>
    <dbReference type="NCBI Taxonomy" id="5963"/>
    <lineage>
        <taxon>Eukaryota</taxon>
        <taxon>Sar</taxon>
        <taxon>Alveolata</taxon>
        <taxon>Ciliophora</taxon>
        <taxon>Postciliodesmatophora</taxon>
        <taxon>Heterotrichea</taxon>
        <taxon>Heterotrichida</taxon>
        <taxon>Stentoridae</taxon>
        <taxon>Stentor</taxon>
    </lineage>
</organism>
<dbReference type="InterPro" id="IPR001568">
    <property type="entry name" value="RNase_T2-like"/>
</dbReference>
<evidence type="ECO:0000313" key="4">
    <source>
        <dbReference type="EMBL" id="OMJ81496.1"/>
    </source>
</evidence>
<feature type="signal peptide" evidence="3">
    <location>
        <begin position="1"/>
        <end position="27"/>
    </location>
</feature>
<gene>
    <name evidence="5" type="ORF">SteCoe_12885</name>
    <name evidence="4" type="ORF">SteCoe_18014</name>
</gene>
<dbReference type="PANTHER" id="PTHR11240">
    <property type="entry name" value="RIBONUCLEASE T2"/>
    <property type="match status" value="1"/>
</dbReference>
<evidence type="ECO:0000256" key="2">
    <source>
        <dbReference type="RuleBase" id="RU004328"/>
    </source>
</evidence>
<evidence type="ECO:0000256" key="3">
    <source>
        <dbReference type="SAM" id="SignalP"/>
    </source>
</evidence>
<proteinExistence type="inferred from homology"/>
<dbReference type="GO" id="GO:0033897">
    <property type="term" value="F:ribonuclease T2 activity"/>
    <property type="evidence" value="ECO:0007669"/>
    <property type="project" value="InterPro"/>
</dbReference>
<keyword evidence="6" id="KW-1185">Reference proteome</keyword>
<dbReference type="Pfam" id="PF00445">
    <property type="entry name" value="Ribonuclease_T2"/>
    <property type="match status" value="1"/>
</dbReference>
<dbReference type="Gene3D" id="3.90.730.10">
    <property type="entry name" value="Ribonuclease T2-like"/>
    <property type="match status" value="1"/>
</dbReference>
<dbReference type="PANTHER" id="PTHR11240:SF22">
    <property type="entry name" value="RIBONUCLEASE T2"/>
    <property type="match status" value="1"/>
</dbReference>
<evidence type="ECO:0000313" key="5">
    <source>
        <dbReference type="EMBL" id="OMJ85755.1"/>
    </source>
</evidence>
<protein>
    <submittedName>
        <fullName evidence="5">Uncharacterized protein</fullName>
    </submittedName>
</protein>
<dbReference type="InterPro" id="IPR036430">
    <property type="entry name" value="RNase_T2-like_sf"/>
</dbReference>
<dbReference type="GO" id="GO:0003723">
    <property type="term" value="F:RNA binding"/>
    <property type="evidence" value="ECO:0007669"/>
    <property type="project" value="InterPro"/>
</dbReference>
<dbReference type="EMBL" id="MPUH01000227">
    <property type="protein sequence ID" value="OMJ85755.1"/>
    <property type="molecule type" value="Genomic_DNA"/>
</dbReference>
<keyword evidence="3" id="KW-0732">Signal</keyword>
<dbReference type="Proteomes" id="UP000187209">
    <property type="component" value="Unassembled WGS sequence"/>
</dbReference>
<reference evidence="5 6" key="1">
    <citation type="submission" date="2016-11" db="EMBL/GenBank/DDBJ databases">
        <title>The macronuclear genome of Stentor coeruleus: a giant cell with tiny introns.</title>
        <authorList>
            <person name="Slabodnick M."/>
            <person name="Ruby J.G."/>
            <person name="Reiff S.B."/>
            <person name="Swart E.C."/>
            <person name="Gosai S."/>
            <person name="Prabakaran S."/>
            <person name="Witkowska E."/>
            <person name="Larue G.E."/>
            <person name="Fisher S."/>
            <person name="Freeman R.M."/>
            <person name="Gunawardena J."/>
            <person name="Chu W."/>
            <person name="Stover N.A."/>
            <person name="Gregory B.D."/>
            <person name="Nowacki M."/>
            <person name="Derisi J."/>
            <person name="Roy S.W."/>
            <person name="Marshall W.F."/>
            <person name="Sood P."/>
        </authorList>
    </citation>
    <scope>NUCLEOTIDE SEQUENCE [LARGE SCALE GENOMIC DNA]</scope>
    <source>
        <strain evidence="5">WM001</strain>
    </source>
</reference>
<dbReference type="AlphaFoldDB" id="A0A1R2C9W0"/>
<feature type="chain" id="PRO_5011900201" evidence="3">
    <location>
        <begin position="28"/>
        <end position="199"/>
    </location>
</feature>